<name>A0A6J4V9E6_9BACT</name>
<feature type="domain" description="Aminoglycoside phosphotransferase" evidence="1">
    <location>
        <begin position="108"/>
        <end position="199"/>
    </location>
</feature>
<dbReference type="SUPFAM" id="SSF56112">
    <property type="entry name" value="Protein kinase-like (PK-like)"/>
    <property type="match status" value="1"/>
</dbReference>
<evidence type="ECO:0000259" key="1">
    <source>
        <dbReference type="Pfam" id="PF01636"/>
    </source>
</evidence>
<organism evidence="2">
    <name type="scientific">uncultured Thermomicrobiales bacterium</name>
    <dbReference type="NCBI Taxonomy" id="1645740"/>
    <lineage>
        <taxon>Bacteria</taxon>
        <taxon>Pseudomonadati</taxon>
        <taxon>Thermomicrobiota</taxon>
        <taxon>Thermomicrobia</taxon>
        <taxon>Thermomicrobiales</taxon>
        <taxon>environmental samples</taxon>
    </lineage>
</organism>
<accession>A0A6J4V9E6</accession>
<evidence type="ECO:0000313" key="2">
    <source>
        <dbReference type="EMBL" id="CAA9572523.1"/>
    </source>
</evidence>
<protein>
    <recommendedName>
        <fullName evidence="1">Aminoglycoside phosphotransferase domain-containing protein</fullName>
    </recommendedName>
</protein>
<sequence>MENLSERKNVHRYGDSIVRPISPWTPAVHSLLNHLDRVGFGGAPHVAHLASSLEGFEAVEYITGDVDARRVWSDDGIRGLGQLLRSLHSATASYRPPPDAEWQPSVLRPVGPDRVISHGDIAPWNVVARDGYPAALIDWELAGPVDRLREVAHTAWLNIRLFDDEIAEDEHLLPAEQRAAQLRLFVVAYGLSDHERRRFLDTILDVAVLTAEADAVEARTGPHSSIPLGQSWGMWWRLRSAAWLIRNRALFERSLE</sequence>
<dbReference type="Gene3D" id="3.90.1200.10">
    <property type="match status" value="1"/>
</dbReference>
<dbReference type="EMBL" id="CADCWJ010000561">
    <property type="protein sequence ID" value="CAA9572523.1"/>
    <property type="molecule type" value="Genomic_DNA"/>
</dbReference>
<reference evidence="2" key="1">
    <citation type="submission" date="2020-02" db="EMBL/GenBank/DDBJ databases">
        <authorList>
            <person name="Meier V. D."/>
        </authorList>
    </citation>
    <scope>NUCLEOTIDE SEQUENCE</scope>
    <source>
        <strain evidence="2">AVDCRST_MAG87</strain>
    </source>
</reference>
<dbReference type="InterPro" id="IPR002575">
    <property type="entry name" value="Aminoglycoside_PTrfase"/>
</dbReference>
<dbReference type="InterPro" id="IPR011009">
    <property type="entry name" value="Kinase-like_dom_sf"/>
</dbReference>
<dbReference type="Pfam" id="PF01636">
    <property type="entry name" value="APH"/>
    <property type="match status" value="1"/>
</dbReference>
<gene>
    <name evidence="2" type="ORF">AVDCRST_MAG87-2560</name>
</gene>
<proteinExistence type="predicted"/>
<dbReference type="AlphaFoldDB" id="A0A6J4V9E6"/>